<dbReference type="InterPro" id="IPR002938">
    <property type="entry name" value="FAD-bd"/>
</dbReference>
<dbReference type="InterPro" id="IPR051205">
    <property type="entry name" value="UbiH/COQ6_monooxygenase"/>
</dbReference>
<dbReference type="EMBL" id="JADHEI010000009">
    <property type="protein sequence ID" value="MBF2734560.1"/>
    <property type="molecule type" value="Genomic_DNA"/>
</dbReference>
<proteinExistence type="predicted"/>
<dbReference type="GO" id="GO:0071949">
    <property type="term" value="F:FAD binding"/>
    <property type="evidence" value="ECO:0007669"/>
    <property type="project" value="InterPro"/>
</dbReference>
<dbReference type="Gene3D" id="3.50.50.60">
    <property type="entry name" value="FAD/NAD(P)-binding domain"/>
    <property type="match status" value="2"/>
</dbReference>
<accession>A0A930Y0Q5</accession>
<gene>
    <name evidence="2" type="ORF">ISN26_00440</name>
</gene>
<keyword evidence="2" id="KW-0560">Oxidoreductase</keyword>
<dbReference type="PANTHER" id="PTHR43876">
    <property type="entry name" value="UBIQUINONE BIOSYNTHESIS MONOOXYGENASE COQ6, MITOCHONDRIAL"/>
    <property type="match status" value="1"/>
</dbReference>
<protein>
    <submittedName>
        <fullName evidence="2">FAD-dependent monooxygenase</fullName>
    </submittedName>
</protein>
<dbReference type="Pfam" id="PF01494">
    <property type="entry name" value="FAD_binding_3"/>
    <property type="match status" value="1"/>
</dbReference>
<name>A0A930Y0Q5_9GAMM</name>
<dbReference type="Proteomes" id="UP000604381">
    <property type="component" value="Unassembled WGS sequence"/>
</dbReference>
<evidence type="ECO:0000313" key="2">
    <source>
        <dbReference type="EMBL" id="MBF2734560.1"/>
    </source>
</evidence>
<dbReference type="GO" id="GO:0004497">
    <property type="term" value="F:monooxygenase activity"/>
    <property type="evidence" value="ECO:0007669"/>
    <property type="project" value="UniProtKB-KW"/>
</dbReference>
<evidence type="ECO:0000313" key="3">
    <source>
        <dbReference type="Proteomes" id="UP000604381"/>
    </source>
</evidence>
<dbReference type="SUPFAM" id="SSF51905">
    <property type="entry name" value="FAD/NAD(P)-binding domain"/>
    <property type="match status" value="1"/>
</dbReference>
<feature type="domain" description="FAD-binding" evidence="1">
    <location>
        <begin position="3"/>
        <end position="336"/>
    </location>
</feature>
<evidence type="ECO:0000259" key="1">
    <source>
        <dbReference type="Pfam" id="PF01494"/>
    </source>
</evidence>
<dbReference type="InterPro" id="IPR036188">
    <property type="entry name" value="FAD/NAD-bd_sf"/>
</dbReference>
<reference evidence="2" key="1">
    <citation type="submission" date="2020-10" db="EMBL/GenBank/DDBJ databases">
        <title>An improved Amphimedon queenslandica hologenome assembly reveals how three proteobacterial symbionts can extend the metabolic phenotypic of their marine sponge host.</title>
        <authorList>
            <person name="Degnan B."/>
            <person name="Degnan S."/>
            <person name="Xiang X."/>
        </authorList>
    </citation>
    <scope>NUCLEOTIDE SEQUENCE</scope>
    <source>
        <strain evidence="2">AqS2</strain>
    </source>
</reference>
<keyword evidence="3" id="KW-1185">Reference proteome</keyword>
<organism evidence="2 3">
    <name type="scientific">Candidatus Amphirhobacter heronislandensis</name>
    <dbReference type="NCBI Taxonomy" id="1732024"/>
    <lineage>
        <taxon>Bacteria</taxon>
        <taxon>Pseudomonadati</taxon>
        <taxon>Pseudomonadota</taxon>
        <taxon>Gammaproteobacteria</taxon>
        <taxon>Candidatus Tethybacterales</taxon>
        <taxon>Candidatus Tethybacteraceae</taxon>
        <taxon>Candidatus Amphirhobacter</taxon>
    </lineage>
</organism>
<sequence>MKIGILGGGAVGSFAALAVRAALPAAQVTVIDAGGPRPRRTFVLLAGTRVRLAAAGLWEEIEPATHALDDLRATYRGQFGLLRLDGADCGAPALGHAVREDDLHDALRRAIAAAPGIEAIDGARVESCAPDGEVSFAAADGGHATRRFDAVAAAGLPEEVLLRAGFRFDAKEYGHRVLVTAFAAARPGHSAAERLLADAAVTLLPNRHGWCHILTMRAAAAAALEELADEDYEAHLRDASLLHPGPDAAIASRAAWQPRRRLAKPAGIGALALLGASACSVHPIGAQELNLGIRDALAWAKLLADGTEPASSGAACARLRQADRRRVAFATDALARAMLDLRLPGKLNLAGFAGTAVDLLPAARRAVLRRALALP</sequence>
<comment type="caution">
    <text evidence="2">The sequence shown here is derived from an EMBL/GenBank/DDBJ whole genome shotgun (WGS) entry which is preliminary data.</text>
</comment>
<keyword evidence="2" id="KW-0503">Monooxygenase</keyword>
<dbReference type="AlphaFoldDB" id="A0A930Y0Q5"/>
<dbReference type="PANTHER" id="PTHR43876:SF7">
    <property type="entry name" value="UBIQUINONE BIOSYNTHESIS MONOOXYGENASE COQ6, MITOCHONDRIAL"/>
    <property type="match status" value="1"/>
</dbReference>